<protein>
    <submittedName>
        <fullName evidence="1">Uncharacterized protein</fullName>
    </submittedName>
</protein>
<sequence>MSLNINNLIDKNLPLIEKLTRSKKANTSIWRLVGLDNKELSDVYECNRLGDEMEAKSLIKRKRAMILNLTAKGKRILKNGGWLKYRQQLLKEKNTVLELTES</sequence>
<proteinExistence type="predicted"/>
<keyword evidence="2" id="KW-1185">Reference proteome</keyword>
<evidence type="ECO:0000313" key="2">
    <source>
        <dbReference type="Proteomes" id="UP000467305"/>
    </source>
</evidence>
<evidence type="ECO:0000313" key="1">
    <source>
        <dbReference type="EMBL" id="KAB1159413.1"/>
    </source>
</evidence>
<comment type="caution">
    <text evidence="1">The sequence shown here is derived from an EMBL/GenBank/DDBJ whole genome shotgun (WGS) entry which is preliminary data.</text>
</comment>
<dbReference type="RefSeq" id="WP_150898632.1">
    <property type="nucleotide sequence ID" value="NZ_CANMHX010000001.1"/>
</dbReference>
<gene>
    <name evidence="1" type="ORF">F7018_03620</name>
</gene>
<dbReference type="EMBL" id="WAAU01000008">
    <property type="protein sequence ID" value="KAB1159413.1"/>
    <property type="molecule type" value="Genomic_DNA"/>
</dbReference>
<organism evidence="1 2">
    <name type="scientific">Tenacibaculum aiptasiae</name>
    <dbReference type="NCBI Taxonomy" id="426481"/>
    <lineage>
        <taxon>Bacteria</taxon>
        <taxon>Pseudomonadati</taxon>
        <taxon>Bacteroidota</taxon>
        <taxon>Flavobacteriia</taxon>
        <taxon>Flavobacteriales</taxon>
        <taxon>Flavobacteriaceae</taxon>
        <taxon>Tenacibaculum</taxon>
    </lineage>
</organism>
<dbReference type="AlphaFoldDB" id="A0A7J5AR29"/>
<name>A0A7J5AR29_9FLAO</name>
<accession>A0A7J5AR29</accession>
<dbReference type="Proteomes" id="UP000467305">
    <property type="component" value="Unassembled WGS sequence"/>
</dbReference>
<reference evidence="1 2" key="1">
    <citation type="submission" date="2019-09" db="EMBL/GenBank/DDBJ databases">
        <authorList>
            <person name="Cao W.R."/>
        </authorList>
    </citation>
    <scope>NUCLEOTIDE SEQUENCE [LARGE SCALE GENOMIC DNA]</scope>
    <source>
        <strain evidence="2">a4</strain>
    </source>
</reference>